<evidence type="ECO:0000313" key="1">
    <source>
        <dbReference type="EMBL" id="GAA4074195.1"/>
    </source>
</evidence>
<dbReference type="SUPFAM" id="SSF111126">
    <property type="entry name" value="Ligand-binding domain in the NO signalling and Golgi transport"/>
    <property type="match status" value="1"/>
</dbReference>
<comment type="caution">
    <text evidence="1">The sequence shown here is derived from an EMBL/GenBank/DDBJ whole genome shotgun (WGS) entry which is preliminary data.</text>
</comment>
<gene>
    <name evidence="1" type="ORF">GCM10022410_19220</name>
</gene>
<dbReference type="Proteomes" id="UP001501734">
    <property type="component" value="Unassembled WGS sequence"/>
</dbReference>
<keyword evidence="2" id="KW-1185">Reference proteome</keyword>
<organism evidence="1 2">
    <name type="scientific">Amphibacillus indicireducens</name>
    <dbReference type="NCBI Taxonomy" id="1076330"/>
    <lineage>
        <taxon>Bacteria</taxon>
        <taxon>Bacillati</taxon>
        <taxon>Bacillota</taxon>
        <taxon>Bacilli</taxon>
        <taxon>Bacillales</taxon>
        <taxon>Bacillaceae</taxon>
        <taxon>Amphibacillus</taxon>
    </lineage>
</organism>
<evidence type="ECO:0000313" key="2">
    <source>
        <dbReference type="Proteomes" id="UP001501734"/>
    </source>
</evidence>
<dbReference type="RefSeq" id="WP_344912620.1">
    <property type="nucleotide sequence ID" value="NZ_BAABDL010000105.1"/>
</dbReference>
<protein>
    <submittedName>
        <fullName evidence="1">YslB family protein</fullName>
    </submittedName>
</protein>
<accession>A0ABP7VTR3</accession>
<sequence>MQKNSEQIEKIVNGIETTGSGYDLLRYVALPDLLGKDAPLILYVMGKNLARAQSFQSIDQVGEFFNKVGWGSLELIKEKRAEHIFKLQTRVISERHRLGIATDYRLEAGFLAAAMEQILSFQCECLEEEKPRKNFVELRVQHYR</sequence>
<name>A0ABP7VTR3_9BACI</name>
<proteinExistence type="predicted"/>
<dbReference type="Pfam" id="PF10702">
    <property type="entry name" value="DUF2507"/>
    <property type="match status" value="1"/>
</dbReference>
<dbReference type="InterPro" id="IPR019642">
    <property type="entry name" value="DUF2507"/>
</dbReference>
<dbReference type="InterPro" id="IPR024096">
    <property type="entry name" value="NO_sig/Golgi_transp_ligand-bd"/>
</dbReference>
<dbReference type="EMBL" id="BAABDL010000105">
    <property type="protein sequence ID" value="GAA4074195.1"/>
    <property type="molecule type" value="Genomic_DNA"/>
</dbReference>
<dbReference type="Gene3D" id="3.30.1380.20">
    <property type="entry name" value="Trafficking protein particle complex subunit 3"/>
    <property type="match status" value="1"/>
</dbReference>
<reference evidence="2" key="1">
    <citation type="journal article" date="2019" name="Int. J. Syst. Evol. Microbiol.">
        <title>The Global Catalogue of Microorganisms (GCM) 10K type strain sequencing project: providing services to taxonomists for standard genome sequencing and annotation.</title>
        <authorList>
            <consortium name="The Broad Institute Genomics Platform"/>
            <consortium name="The Broad Institute Genome Sequencing Center for Infectious Disease"/>
            <person name="Wu L."/>
            <person name="Ma J."/>
        </authorList>
    </citation>
    <scope>NUCLEOTIDE SEQUENCE [LARGE SCALE GENOMIC DNA]</scope>
    <source>
        <strain evidence="2">JCM 17250</strain>
    </source>
</reference>